<reference evidence="2" key="1">
    <citation type="submission" date="2023-06" db="EMBL/GenBank/DDBJ databases">
        <title>Genomic of Parafulvivirga corallium.</title>
        <authorList>
            <person name="Wang G."/>
        </authorList>
    </citation>
    <scope>NUCLEOTIDE SEQUENCE</scope>
    <source>
        <strain evidence="2">BMA10</strain>
    </source>
</reference>
<dbReference type="EMBL" id="JAUJEA010000003">
    <property type="protein sequence ID" value="MDN5201537.1"/>
    <property type="molecule type" value="Genomic_DNA"/>
</dbReference>
<dbReference type="Pfam" id="PF19572">
    <property type="entry name" value="PorV"/>
    <property type="match status" value="1"/>
</dbReference>
<dbReference type="NCBIfam" id="NF033710">
    <property type="entry name" value="T9SS_OM_PorV"/>
    <property type="match status" value="1"/>
</dbReference>
<organism evidence="2 3">
    <name type="scientific">Splendidivirga corallicola</name>
    <dbReference type="NCBI Taxonomy" id="3051826"/>
    <lineage>
        <taxon>Bacteria</taxon>
        <taxon>Pseudomonadati</taxon>
        <taxon>Bacteroidota</taxon>
        <taxon>Cytophagia</taxon>
        <taxon>Cytophagales</taxon>
        <taxon>Splendidivirgaceae</taxon>
        <taxon>Splendidivirga</taxon>
    </lineage>
</organism>
<protein>
    <submittedName>
        <fullName evidence="2">Type IX secretion system outer membrane channel protein PorV</fullName>
    </submittedName>
</protein>
<dbReference type="InterPro" id="IPR045741">
    <property type="entry name" value="PorV"/>
</dbReference>
<sequence>MIKFKFLAIGCLIFLMHNLFAQNGTGTGVVIGQDSARRVITTAVPFLLISPDARASAMGDVGATTSPDANSSHWNPAKLSFINKDIGFSLSYTPWLNKIVNDMSISYLSGYKRISKTQVVGASIRYFDLGDIQLRDETGEATGQFNPREFEFMGTFSQVLTEKLSIGANAKFIYSNLSGNIAVLNNDTKPGTAVALDFGLYYTSDLLVGSKESKLTFASVISNIGNKITYNSSENRDFLPTNLRLGTAFTSNLDPYNSITFALELNKLLVPTPPIVDSNGQITSGKNPDRSLLSGIFGSFSDAPDGFSEELKEFIINFGVEYWYNKVFAARAGYFYENPVKGDRKYFTLGLGLRYQKFGLDVAYLVPQTREHPLAETLRFSLVFNIEKENQDAVTEDQ</sequence>
<evidence type="ECO:0000313" key="3">
    <source>
        <dbReference type="Proteomes" id="UP001172082"/>
    </source>
</evidence>
<dbReference type="InterPro" id="IPR047799">
    <property type="entry name" value="T9SS_OM_PorV"/>
</dbReference>
<keyword evidence="3" id="KW-1185">Reference proteome</keyword>
<evidence type="ECO:0000259" key="1">
    <source>
        <dbReference type="Pfam" id="PF19572"/>
    </source>
</evidence>
<gene>
    <name evidence="2" type="primary">porV</name>
    <name evidence="2" type="ORF">QQ008_09200</name>
</gene>
<accession>A0ABT8KLF4</accession>
<dbReference type="Proteomes" id="UP001172082">
    <property type="component" value="Unassembled WGS sequence"/>
</dbReference>
<proteinExistence type="predicted"/>
<dbReference type="NCBIfam" id="NF033709">
    <property type="entry name" value="PorV_fam"/>
    <property type="match status" value="1"/>
</dbReference>
<dbReference type="Gene3D" id="2.40.160.60">
    <property type="entry name" value="Outer membrane protein transport protein (OMPP1/FadL/TodX)"/>
    <property type="match status" value="1"/>
</dbReference>
<comment type="caution">
    <text evidence="2">The sequence shown here is derived from an EMBL/GenBank/DDBJ whole genome shotgun (WGS) entry which is preliminary data.</text>
</comment>
<evidence type="ECO:0000313" key="2">
    <source>
        <dbReference type="EMBL" id="MDN5201537.1"/>
    </source>
</evidence>
<feature type="domain" description="Type IX secretion system protein PorV" evidence="1">
    <location>
        <begin position="35"/>
        <end position="274"/>
    </location>
</feature>
<name>A0ABT8KLF4_9BACT</name>